<feature type="domain" description="Glycosyltransferase 2-like" evidence="1">
    <location>
        <begin position="20"/>
        <end position="149"/>
    </location>
</feature>
<organism evidence="2 3">
    <name type="scientific">Bifidobacterium aemilianum</name>
    <dbReference type="NCBI Taxonomy" id="2493120"/>
    <lineage>
        <taxon>Bacteria</taxon>
        <taxon>Bacillati</taxon>
        <taxon>Actinomycetota</taxon>
        <taxon>Actinomycetes</taxon>
        <taxon>Bifidobacteriales</taxon>
        <taxon>Bifidobacteriaceae</taxon>
        <taxon>Bifidobacterium</taxon>
    </lineage>
</organism>
<dbReference type="AlphaFoldDB" id="A0A366KAW8"/>
<protein>
    <recommendedName>
        <fullName evidence="1">Glycosyltransferase 2-like domain-containing protein</fullName>
    </recommendedName>
</protein>
<dbReference type="Gene3D" id="3.90.550.10">
    <property type="entry name" value="Spore Coat Polysaccharide Biosynthesis Protein SpsA, Chain A"/>
    <property type="match status" value="1"/>
</dbReference>
<evidence type="ECO:0000313" key="3">
    <source>
        <dbReference type="Proteomes" id="UP000252530"/>
    </source>
</evidence>
<dbReference type="Pfam" id="PF00535">
    <property type="entry name" value="Glycos_transf_2"/>
    <property type="match status" value="1"/>
</dbReference>
<name>A0A366KAW8_9BIFI</name>
<dbReference type="InterPro" id="IPR001173">
    <property type="entry name" value="Glyco_trans_2-like"/>
</dbReference>
<evidence type="ECO:0000259" key="1">
    <source>
        <dbReference type="Pfam" id="PF00535"/>
    </source>
</evidence>
<accession>A0A366KAW8</accession>
<dbReference type="Proteomes" id="UP000252530">
    <property type="component" value="Unassembled WGS sequence"/>
</dbReference>
<sequence length="339" mass="38711">MGECMSQPEDGRTKNPLLTVSVAAYEVEDTIESALASLTDPRVVDDIEVLVVDDGGRDGTMARVERYAASFPSIHPVYKENGGYGSVINRTIGLARGKYFKQLDGDDWYKTDHLASLVAMLGSCDADCIITPRLNVDQSRRREHLVDCLEDYPEGLYTFDQVTFRPAMGMHEICYRTRILQAMDKSLSEHCFYTDVELVYLPLPLLETLYVSHQPIYCHRVGVDGQSISKRGVRAHYREHERVLWRLLDTYQSLPDSDSGKRRVLGQRLVDEICGQFHWFCYLSPTPAHMHELIAFDRRLRGRCPELVDQASRASRRVSILRKSRFLAYPILCAIEATR</sequence>
<dbReference type="EMBL" id="PDCG01000001">
    <property type="protein sequence ID" value="RBP98507.1"/>
    <property type="molecule type" value="Genomic_DNA"/>
</dbReference>
<reference evidence="2 3" key="1">
    <citation type="submission" date="2017-10" db="EMBL/GenBank/DDBJ databases">
        <title>Bifidobacterium xylocopum sp. nov. and Bifidobacterium aemilianum sp. nov., from the carpenter bee (Xylocopa violacea) digestive tract.</title>
        <authorList>
            <person name="Alberoni D."/>
            <person name="Baffoni L."/>
            <person name="Di Gioia D."/>
            <person name="Gaggia F."/>
            <person name="Biavati B."/>
        </authorList>
    </citation>
    <scope>NUCLEOTIDE SEQUENCE [LARGE SCALE GENOMIC DNA]</scope>
    <source>
        <strain evidence="2 3">XV10</strain>
    </source>
</reference>
<dbReference type="CDD" id="cd00761">
    <property type="entry name" value="Glyco_tranf_GTA_type"/>
    <property type="match status" value="1"/>
</dbReference>
<evidence type="ECO:0000313" key="2">
    <source>
        <dbReference type="EMBL" id="RBP98507.1"/>
    </source>
</evidence>
<gene>
    <name evidence="2" type="ORF">CRD60_01180</name>
</gene>
<dbReference type="PANTHER" id="PTHR22916">
    <property type="entry name" value="GLYCOSYLTRANSFERASE"/>
    <property type="match status" value="1"/>
</dbReference>
<dbReference type="SUPFAM" id="SSF53448">
    <property type="entry name" value="Nucleotide-diphospho-sugar transferases"/>
    <property type="match status" value="1"/>
</dbReference>
<proteinExistence type="predicted"/>
<dbReference type="InterPro" id="IPR029044">
    <property type="entry name" value="Nucleotide-diphossugar_trans"/>
</dbReference>
<keyword evidence="3" id="KW-1185">Reference proteome</keyword>
<comment type="caution">
    <text evidence="2">The sequence shown here is derived from an EMBL/GenBank/DDBJ whole genome shotgun (WGS) entry which is preliminary data.</text>
</comment>